<organism evidence="1 2">
    <name type="scientific">Bradyrhizobium guangzhouense</name>
    <dbReference type="NCBI Taxonomy" id="1325095"/>
    <lineage>
        <taxon>Bacteria</taxon>
        <taxon>Pseudomonadati</taxon>
        <taxon>Pseudomonadota</taxon>
        <taxon>Alphaproteobacteria</taxon>
        <taxon>Hyphomicrobiales</taxon>
        <taxon>Nitrobacteraceae</taxon>
        <taxon>Bradyrhizobium</taxon>
    </lineage>
</organism>
<accession>A0AAE5X516</accession>
<evidence type="ECO:0000313" key="2">
    <source>
        <dbReference type="Proteomes" id="UP000288972"/>
    </source>
</evidence>
<dbReference type="AlphaFoldDB" id="A0AAE5X516"/>
<sequence length="399" mass="45948">MTRKYAVWSDDAEHHGCAKRSWVDMTSEHDALTTVTSSPPPPAQVLLDLLGRLTGNPPPTDEETDKAMSEFVGHLAALDRQHNRKDRSERYLVETVFGRARLFKNDVERVQYCRCHLHVSVAELSKLSARLKNSPSGGVTAASLAIWADTIRDYIFDLQDVVPFLQRNQPDYVYLIGFKNPTVHSWEVFRLARSLAYHSAFFRQNGFALDHKAAQIAAIAVLRQALELRFERLVSVYPTDKKGKPPRLWHGFHQDFIVANPRFFQAQGFSIQDLKPVYDWCSEIVHQAYQPYAWQIAWALELSGRLLGARDAPPTEPWSIANGVEVVDVQEMQNAFEVHFLETYEHGEWKMTRRRPEALVRHWTSAMAVHGEAFRPVRRRPSLLRRIAKRISRLWTGKR</sequence>
<dbReference type="KEGG" id="bgz:XH91_28200"/>
<evidence type="ECO:0000313" key="1">
    <source>
        <dbReference type="EMBL" id="QAU48856.1"/>
    </source>
</evidence>
<dbReference type="EMBL" id="CP030053">
    <property type="protein sequence ID" value="QAU48856.1"/>
    <property type="molecule type" value="Genomic_DNA"/>
</dbReference>
<reference evidence="1 2" key="1">
    <citation type="submission" date="2018-06" db="EMBL/GenBank/DDBJ databases">
        <title>Comparative genomics of rhizobia nodulating Arachis hypogaea in China.</title>
        <authorList>
            <person name="Li Y."/>
        </authorList>
    </citation>
    <scope>NUCLEOTIDE SEQUENCE [LARGE SCALE GENOMIC DNA]</scope>
    <source>
        <strain evidence="1 2">CCBAU 51670</strain>
    </source>
</reference>
<name>A0AAE5X516_9BRAD</name>
<dbReference type="Proteomes" id="UP000288972">
    <property type="component" value="Chromosome"/>
</dbReference>
<gene>
    <name evidence="1" type="ORF">XH91_28200</name>
</gene>
<proteinExistence type="predicted"/>
<protein>
    <submittedName>
        <fullName evidence="1">Uncharacterized protein</fullName>
    </submittedName>
</protein>